<keyword evidence="3 4" id="KW-0732">Signal</keyword>
<dbReference type="InterPro" id="IPR006311">
    <property type="entry name" value="TAT_signal"/>
</dbReference>
<reference evidence="6 7" key="1">
    <citation type="submission" date="2019-09" db="EMBL/GenBank/DDBJ databases">
        <title>Segnochrobactrum spirostomi gen. nov., sp. nov., isolated from the ciliate Spirostomum cf. yagiui and description of a novel family, Segnochrobactraceae fam. nov. within the order Rhizobiales of the class Alphaproteobacteria.</title>
        <authorList>
            <person name="Akter S."/>
            <person name="Shazib S.U.A."/>
            <person name="Shin M.K."/>
        </authorList>
    </citation>
    <scope>NUCLEOTIDE SEQUENCE [LARGE SCALE GENOMIC DNA]</scope>
    <source>
        <strain evidence="6 7">Sp-1</strain>
    </source>
</reference>
<sequence length="404" mass="42871">MTKTKNSRRVFAGAALTAGIAVAAFAGAARAEDVSATIAGLPTELKAQYEGAPQKIGPSAWDKFTPPAKPWKWCHSESYQGNPWRVAVTNELKRLVEGLKAQGLVSSFEIADSNNDTSQQINQIRAFIDKKCTIITSIPGSATALDDAVKAAYDAGIPFVTAAGSVTSPYAINVDSNYSRWGFDMMTAIGKALDGKGNVLMVEGIAGHPIVAQERQGADAALKQNPGLKIARTVNGNWTANVTKTVVLQAIATNPAPIGAVWTTGSESRVVAEAFAEAGRPAPIITGSITGDALGYWHEHPDRFRFEGNAVLPGWTAETLFRVGVRTLEGQQPKLNTLMIPIPAVHGADLDTWYQPCMTPASVSVFPVPPTDPMPETLLDAYFAKPAPTPGWNYADVPKACAGQ</sequence>
<feature type="domain" description="Periplasmic binding protein" evidence="5">
    <location>
        <begin position="79"/>
        <end position="297"/>
    </location>
</feature>
<dbReference type="Gene3D" id="3.40.50.2300">
    <property type="match status" value="2"/>
</dbReference>
<evidence type="ECO:0000313" key="6">
    <source>
        <dbReference type="EMBL" id="MQT11786.1"/>
    </source>
</evidence>
<protein>
    <submittedName>
        <fullName evidence="6">Substrate-binding domain-containing protein</fullName>
    </submittedName>
</protein>
<evidence type="ECO:0000256" key="1">
    <source>
        <dbReference type="ARBA" id="ARBA00004196"/>
    </source>
</evidence>
<organism evidence="6 7">
    <name type="scientific">Segnochrobactrum spirostomi</name>
    <dbReference type="NCBI Taxonomy" id="2608987"/>
    <lineage>
        <taxon>Bacteria</taxon>
        <taxon>Pseudomonadati</taxon>
        <taxon>Pseudomonadota</taxon>
        <taxon>Alphaproteobacteria</taxon>
        <taxon>Hyphomicrobiales</taxon>
        <taxon>Segnochrobactraceae</taxon>
        <taxon>Segnochrobactrum</taxon>
    </lineage>
</organism>
<evidence type="ECO:0000259" key="5">
    <source>
        <dbReference type="Pfam" id="PF13407"/>
    </source>
</evidence>
<evidence type="ECO:0000256" key="3">
    <source>
        <dbReference type="ARBA" id="ARBA00022729"/>
    </source>
</evidence>
<comment type="caution">
    <text evidence="6">The sequence shown here is derived from an EMBL/GenBank/DDBJ whole genome shotgun (WGS) entry which is preliminary data.</text>
</comment>
<dbReference type="InterPro" id="IPR025997">
    <property type="entry name" value="SBP_2_dom"/>
</dbReference>
<dbReference type="InterPro" id="IPR028082">
    <property type="entry name" value="Peripla_BP_I"/>
</dbReference>
<dbReference type="RefSeq" id="WP_153478865.1">
    <property type="nucleotide sequence ID" value="NZ_VWNA01000001.1"/>
</dbReference>
<dbReference type="SUPFAM" id="SSF53822">
    <property type="entry name" value="Periplasmic binding protein-like I"/>
    <property type="match status" value="1"/>
</dbReference>
<name>A0A6A7XZN3_9HYPH</name>
<dbReference type="Proteomes" id="UP000332515">
    <property type="component" value="Unassembled WGS sequence"/>
</dbReference>
<comment type="similarity">
    <text evidence="2">Belongs to the bacterial solute-binding protein 2 family.</text>
</comment>
<dbReference type="CDD" id="cd06300">
    <property type="entry name" value="PBP1_ABC_sugar_binding-like"/>
    <property type="match status" value="1"/>
</dbReference>
<evidence type="ECO:0000256" key="4">
    <source>
        <dbReference type="SAM" id="SignalP"/>
    </source>
</evidence>
<dbReference type="Pfam" id="PF13407">
    <property type="entry name" value="Peripla_BP_4"/>
    <property type="match status" value="1"/>
</dbReference>
<feature type="signal peptide" evidence="4">
    <location>
        <begin position="1"/>
        <end position="31"/>
    </location>
</feature>
<evidence type="ECO:0000256" key="2">
    <source>
        <dbReference type="ARBA" id="ARBA00007639"/>
    </source>
</evidence>
<feature type="chain" id="PRO_5025441715" evidence="4">
    <location>
        <begin position="32"/>
        <end position="404"/>
    </location>
</feature>
<dbReference type="PANTHER" id="PTHR46847:SF3">
    <property type="entry name" value="GALACTOFURANOSE-BINDING PROTEIN YTFQ"/>
    <property type="match status" value="1"/>
</dbReference>
<keyword evidence="7" id="KW-1185">Reference proteome</keyword>
<accession>A0A6A7XZN3</accession>
<evidence type="ECO:0000313" key="7">
    <source>
        <dbReference type="Proteomes" id="UP000332515"/>
    </source>
</evidence>
<dbReference type="GO" id="GO:0030246">
    <property type="term" value="F:carbohydrate binding"/>
    <property type="evidence" value="ECO:0007669"/>
    <property type="project" value="UniProtKB-ARBA"/>
</dbReference>
<comment type="subcellular location">
    <subcellularLocation>
        <location evidence="1">Cell envelope</location>
    </subcellularLocation>
</comment>
<dbReference type="AlphaFoldDB" id="A0A6A7XZN3"/>
<dbReference type="PROSITE" id="PS51318">
    <property type="entry name" value="TAT"/>
    <property type="match status" value="1"/>
</dbReference>
<proteinExistence type="inferred from homology"/>
<dbReference type="EMBL" id="VWNA01000001">
    <property type="protein sequence ID" value="MQT11786.1"/>
    <property type="molecule type" value="Genomic_DNA"/>
</dbReference>
<dbReference type="PANTHER" id="PTHR46847">
    <property type="entry name" value="D-ALLOSE-BINDING PERIPLASMIC PROTEIN-RELATED"/>
    <property type="match status" value="1"/>
</dbReference>
<gene>
    <name evidence="6" type="ORF">F0357_03670</name>
</gene>
<dbReference type="GO" id="GO:0030313">
    <property type="term" value="C:cell envelope"/>
    <property type="evidence" value="ECO:0007669"/>
    <property type="project" value="UniProtKB-SubCell"/>
</dbReference>